<dbReference type="OMA" id="NTITECP"/>
<reference evidence="12 13" key="1">
    <citation type="journal article" date="2019" name="Sci. Rep.">
        <title>Nanopore sequencing improves the draft genome of the human pathogenic amoeba Naegleria fowleri.</title>
        <authorList>
            <person name="Liechti N."/>
            <person name="Schurch N."/>
            <person name="Bruggmann R."/>
            <person name="Wittwer M."/>
        </authorList>
    </citation>
    <scope>NUCLEOTIDE SEQUENCE [LARGE SCALE GENOMIC DNA]</scope>
    <source>
        <strain evidence="12 13">ATCC 30894</strain>
    </source>
</reference>
<dbReference type="RefSeq" id="XP_044568832.1">
    <property type="nucleotide sequence ID" value="XM_044711845.1"/>
</dbReference>
<dbReference type="PANTHER" id="PTHR13190">
    <property type="entry name" value="AUTOPHAGY-RELATED 2, ISOFORM A"/>
    <property type="match status" value="1"/>
</dbReference>
<dbReference type="GO" id="GO:0043495">
    <property type="term" value="F:protein-membrane adaptor activity"/>
    <property type="evidence" value="ECO:0007669"/>
    <property type="project" value="TreeGrafter"/>
</dbReference>
<dbReference type="GO" id="GO:0006869">
    <property type="term" value="P:lipid transport"/>
    <property type="evidence" value="ECO:0007669"/>
    <property type="project" value="UniProtKB-KW"/>
</dbReference>
<dbReference type="GO" id="GO:0034727">
    <property type="term" value="P:piecemeal microautophagy of the nucleus"/>
    <property type="evidence" value="ECO:0007669"/>
    <property type="project" value="TreeGrafter"/>
</dbReference>
<comment type="catalytic activity">
    <reaction evidence="10">
        <text>a 1,2-diacyl-sn-glycero-3-phospho-L-serine(in) = a 1,2-diacyl-sn-glycero-3-phospho-L-serine(out)</text>
        <dbReference type="Rhea" id="RHEA:38663"/>
        <dbReference type="ChEBI" id="CHEBI:57262"/>
    </reaction>
</comment>
<proteinExistence type="inferred from homology"/>
<dbReference type="GO" id="GO:0034045">
    <property type="term" value="C:phagophore assembly site membrane"/>
    <property type="evidence" value="ECO:0007669"/>
    <property type="project" value="UniProtKB-SubCell"/>
</dbReference>
<sequence length="1510" mass="170142">MLLNKLFGVFSPPKSLVLMLLKRSVLWPFIEEITTDQIESKTNHLSSQNHHDGSHIFEIHSLTLKTAALNQQCLRSRNLFIQRGEIRCISIFISLNMTHVEIVLDGVFLDVQWKDSSQGIDCNSDVNLESSQLPSINYEFVSSSHWSGFSENNPSSPLWSGMDLSSPLNADNASPPNSLSNDPYFKQGHEILFKTVDTLLSSISVSILNVTANINMPNEDVLSIVIPHIEYADKTDQLWTSSERKSYIYSLYVKFGFFVRVLDVHTENIMKSNLLYTNGALELLVRVDSSKNLLDISLHCVEARLFLNPNSIERLLRIFSFVFKKQQTSPFSPKGHVNHNVKRSVNTEVPSSPIRKELPMYDVNFSFTTRKIIGILLFRDQVDLEWEQTYGKVSPKNLSVPYVECHLNDLNLSYKSSFKGHSLDTRTTLKIHEIHIFDQVHSHETPEAHNEIEESDVIYLPDATKSTSIHISRIKVSIKLITLITEGLGLFFKIQSLHQTYLGEMSKNHYMHVKTARTSNTITECPNIYIGYIHCDILSEDNIPVMKVWLSIIQSQSDFTFDIFSTRVELMNNSVDMSLSNIVSISKLSLNIANPSLTIHAICFELSRNDFHTLMPIFQEISSVISCELEKHLSQITFDNSQARELIQTSTTGDNFSLQYSFDTIDIRLLKTGDYSNITKRYLKLLLKHVHGNYEQTSALQQAIGSISIGTIELLEYNSHKVATFIISQQPLLAKPFQNIQENMIQLVTRKDVHGTSVTLDTSNLFIDICADHTLENVQFLQDFFPNASDQDHSQLETMTITQTPVHNILHSLQLIFHNTTLAIRSVQHGTLLLYIRELNCALNSTFNSSSKRGDQWSVRHPSIVSYPSMKTSTEELLSSTLCNSYSLKCTLHELESLVGPSLSGSSMSSTLALEHSNFSLGFTSKMKFLEFTELLSLDHIQIDGTLKKNSSQLSHLNISNGTFHIFLQKNSIERLTSIATSISENIQNAFHSASLSQQSVYVSPVVAANHLVHDNYTTTDEFSLLESEETFRSTMKEKTVESTEDDFVVLGPKPLNISENYFANQNSPMETHSLKSVIAQQINIKSNVDIFVHVFENQIEKACAMIQGLGVNYLIFEPLNHSNESEDDEIIETSSLTLCIADLEIYDMTKTTSSKCKLLTKYVTREDTRKFAVLEMKLSKDVSQRTRIELELDVIPIMLSVHEHFVDFVTKFFENSESHLQMDSSQNSSSTSMSCHSGCSEISKESLGHQEDTKQEQDDIHEEDHSVAQDTYIFEHVNIETVEVHLNYYPSALSLLPIPRVENACMNFTRFIVPRENPIFGKDKLVECITQHILNHFKNPVDLFKLLLGLRTIKSLYNIAVGASDLIVIPLREYQKDGGMLRGVQMGISNFLSTVTVNSTLFTAATVDSMHMLCTRVDNYLTEDEKVEIGSVSSSRNNSLRRYVVPAALSELKQGMVAIISLPRSTSSLARMIVSPLRGVTGALSILLNGLAEKVNDSMNGSGGSGAKD</sequence>
<dbReference type="GO" id="GO:0005789">
    <property type="term" value="C:endoplasmic reticulum membrane"/>
    <property type="evidence" value="ECO:0007669"/>
    <property type="project" value="UniProtKB-SubCell"/>
</dbReference>
<dbReference type="Pfam" id="PF13329">
    <property type="entry name" value="ATG2_CAD"/>
    <property type="match status" value="1"/>
</dbReference>
<evidence type="ECO:0000256" key="5">
    <source>
        <dbReference type="ARBA" id="ARBA00022448"/>
    </source>
</evidence>
<dbReference type="Proteomes" id="UP000444721">
    <property type="component" value="Unassembled WGS sequence"/>
</dbReference>
<keyword evidence="8" id="KW-0445">Lipid transport</keyword>
<dbReference type="OrthoDB" id="18982at2759"/>
<dbReference type="VEuPathDB" id="AmoebaDB:NfTy_004060"/>
<evidence type="ECO:0000256" key="8">
    <source>
        <dbReference type="ARBA" id="ARBA00023055"/>
    </source>
</evidence>
<evidence type="ECO:0000256" key="6">
    <source>
        <dbReference type="ARBA" id="ARBA00022824"/>
    </source>
</evidence>
<dbReference type="GO" id="GO:0061723">
    <property type="term" value="P:glycophagy"/>
    <property type="evidence" value="ECO:0007669"/>
    <property type="project" value="TreeGrafter"/>
</dbReference>
<evidence type="ECO:0000256" key="11">
    <source>
        <dbReference type="ARBA" id="ARBA00024615"/>
    </source>
</evidence>
<comment type="subcellular location">
    <subcellularLocation>
        <location evidence="1">Endoplasmic reticulum membrane</location>
        <topology evidence="1">Peripheral membrane protein</topology>
    </subcellularLocation>
    <subcellularLocation>
        <location evidence="2">Preautophagosomal structure membrane</location>
        <topology evidence="2">Peripheral membrane protein</topology>
    </subcellularLocation>
</comment>
<comment type="caution">
    <text evidence="12">The sequence shown here is derived from an EMBL/GenBank/DDBJ whole genome shotgun (WGS) entry which is preliminary data.</text>
</comment>
<organism evidence="12 13">
    <name type="scientific">Naegleria fowleri</name>
    <name type="common">Brain eating amoeba</name>
    <dbReference type="NCBI Taxonomy" id="5763"/>
    <lineage>
        <taxon>Eukaryota</taxon>
        <taxon>Discoba</taxon>
        <taxon>Heterolobosea</taxon>
        <taxon>Tetramitia</taxon>
        <taxon>Eutetramitia</taxon>
        <taxon>Vahlkampfiidae</taxon>
        <taxon>Naegleria</taxon>
    </lineage>
</organism>
<dbReference type="GO" id="GO:0000045">
    <property type="term" value="P:autophagosome assembly"/>
    <property type="evidence" value="ECO:0007669"/>
    <property type="project" value="TreeGrafter"/>
</dbReference>
<keyword evidence="7" id="KW-0072">Autophagy</keyword>
<dbReference type="GeneID" id="68115252"/>
<name>A0A6A5CFP2_NAEFO</name>
<dbReference type="EMBL" id="VFQX01000004">
    <property type="protein sequence ID" value="KAF0984119.1"/>
    <property type="molecule type" value="Genomic_DNA"/>
</dbReference>
<dbReference type="GO" id="GO:0061908">
    <property type="term" value="C:phagophore"/>
    <property type="evidence" value="ECO:0007669"/>
    <property type="project" value="TreeGrafter"/>
</dbReference>
<dbReference type="GO" id="GO:0000422">
    <property type="term" value="P:autophagy of mitochondrion"/>
    <property type="evidence" value="ECO:0007669"/>
    <property type="project" value="TreeGrafter"/>
</dbReference>
<evidence type="ECO:0000313" key="12">
    <source>
        <dbReference type="EMBL" id="KAF0984119.1"/>
    </source>
</evidence>
<evidence type="ECO:0000256" key="10">
    <source>
        <dbReference type="ARBA" id="ARBA00024479"/>
    </source>
</evidence>
<evidence type="ECO:0000256" key="2">
    <source>
        <dbReference type="ARBA" id="ARBA00004623"/>
    </source>
</evidence>
<dbReference type="GO" id="GO:0032266">
    <property type="term" value="F:phosphatidylinositol-3-phosphate binding"/>
    <property type="evidence" value="ECO:0007669"/>
    <property type="project" value="TreeGrafter"/>
</dbReference>
<dbReference type="VEuPathDB" id="AmoebaDB:FDP41_008034"/>
<dbReference type="GO" id="GO:0061709">
    <property type="term" value="P:reticulophagy"/>
    <property type="evidence" value="ECO:0007669"/>
    <property type="project" value="TreeGrafter"/>
</dbReference>
<dbReference type="VEuPathDB" id="AmoebaDB:NF0091500"/>
<keyword evidence="5" id="KW-0813">Transport</keyword>
<dbReference type="PANTHER" id="PTHR13190:SF1">
    <property type="entry name" value="AUTOPHAGY-RELATED 2, ISOFORM A"/>
    <property type="match status" value="1"/>
</dbReference>
<accession>A0A6A5CFP2</accession>
<evidence type="ECO:0000256" key="7">
    <source>
        <dbReference type="ARBA" id="ARBA00023006"/>
    </source>
</evidence>
<keyword evidence="9" id="KW-0472">Membrane</keyword>
<evidence type="ECO:0000313" key="13">
    <source>
        <dbReference type="Proteomes" id="UP000444721"/>
    </source>
</evidence>
<comment type="catalytic activity">
    <reaction evidence="11">
        <text>a 1,2-diacyl-sn-glycero-3-phosphoethanolamine(in) = a 1,2-diacyl-sn-glycero-3-phosphoethanolamine(out)</text>
        <dbReference type="Rhea" id="RHEA:38895"/>
        <dbReference type="ChEBI" id="CHEBI:64612"/>
    </reaction>
</comment>
<evidence type="ECO:0000256" key="1">
    <source>
        <dbReference type="ARBA" id="ARBA00004406"/>
    </source>
</evidence>
<gene>
    <name evidence="12" type="ORF">FDP41_008034</name>
</gene>
<comment type="similarity">
    <text evidence="3">Belongs to the ATG2 family.</text>
</comment>
<evidence type="ECO:0000256" key="3">
    <source>
        <dbReference type="ARBA" id="ARBA00009714"/>
    </source>
</evidence>
<evidence type="ECO:0000256" key="4">
    <source>
        <dbReference type="ARBA" id="ARBA00018070"/>
    </source>
</evidence>
<protein>
    <recommendedName>
        <fullName evidence="4">Autophagy-related protein 2</fullName>
    </recommendedName>
</protein>
<dbReference type="InterPro" id="IPR026849">
    <property type="entry name" value="ATG2"/>
</dbReference>
<keyword evidence="6" id="KW-0256">Endoplasmic reticulum</keyword>
<evidence type="ECO:0000256" key="9">
    <source>
        <dbReference type="ARBA" id="ARBA00023136"/>
    </source>
</evidence>
<keyword evidence="13" id="KW-1185">Reference proteome</keyword>